<evidence type="ECO:0008006" key="5">
    <source>
        <dbReference type="Google" id="ProtNLM"/>
    </source>
</evidence>
<evidence type="ECO:0000256" key="1">
    <source>
        <dbReference type="ARBA" id="ARBA00006484"/>
    </source>
</evidence>
<keyword evidence="2" id="KW-0560">Oxidoreductase</keyword>
<comment type="similarity">
    <text evidence="1">Belongs to the short-chain dehydrogenases/reductases (SDR) family.</text>
</comment>
<dbReference type="AlphaFoldDB" id="A0A8H3IR48"/>
<protein>
    <recommendedName>
        <fullName evidence="5">NAD(P)-binding protein</fullName>
    </recommendedName>
</protein>
<dbReference type="GO" id="GO:0016616">
    <property type="term" value="F:oxidoreductase activity, acting on the CH-OH group of donors, NAD or NADP as acceptor"/>
    <property type="evidence" value="ECO:0007669"/>
    <property type="project" value="UniProtKB-ARBA"/>
</dbReference>
<comment type="caution">
    <text evidence="3">The sequence shown here is derived from an EMBL/GenBank/DDBJ whole genome shotgun (WGS) entry which is preliminary data.</text>
</comment>
<dbReference type="PRINTS" id="PR00081">
    <property type="entry name" value="GDHRDH"/>
</dbReference>
<dbReference type="InterPro" id="IPR002347">
    <property type="entry name" value="SDR_fam"/>
</dbReference>
<dbReference type="Pfam" id="PF00106">
    <property type="entry name" value="adh_short"/>
    <property type="match status" value="2"/>
</dbReference>
<name>A0A8H3IR48_9LECA</name>
<dbReference type="Proteomes" id="UP000664534">
    <property type="component" value="Unassembled WGS sequence"/>
</dbReference>
<dbReference type="Gene3D" id="3.40.50.720">
    <property type="entry name" value="NAD(P)-binding Rossmann-like Domain"/>
    <property type="match status" value="1"/>
</dbReference>
<dbReference type="GO" id="GO:0050664">
    <property type="term" value="F:oxidoreductase activity, acting on NAD(P)H, oxygen as acceptor"/>
    <property type="evidence" value="ECO:0007669"/>
    <property type="project" value="TreeGrafter"/>
</dbReference>
<reference evidence="3" key="1">
    <citation type="submission" date="2021-03" db="EMBL/GenBank/DDBJ databases">
        <authorList>
            <person name="Tagirdzhanova G."/>
        </authorList>
    </citation>
    <scope>NUCLEOTIDE SEQUENCE</scope>
</reference>
<keyword evidence="4" id="KW-1185">Reference proteome</keyword>
<evidence type="ECO:0000313" key="4">
    <source>
        <dbReference type="Proteomes" id="UP000664534"/>
    </source>
</evidence>
<dbReference type="SUPFAM" id="SSF51735">
    <property type="entry name" value="NAD(P)-binding Rossmann-fold domains"/>
    <property type="match status" value="1"/>
</dbReference>
<dbReference type="InterPro" id="IPR036291">
    <property type="entry name" value="NAD(P)-bd_dom_sf"/>
</dbReference>
<proteinExistence type="inferred from homology"/>
<dbReference type="OrthoDB" id="1933717at2759"/>
<dbReference type="PANTHER" id="PTHR43008:SF8">
    <property type="entry name" value="BENZIL REDUCTASE ((S)-BENZOIN FORMING) IRC24"/>
    <property type="match status" value="1"/>
</dbReference>
<accession>A0A8H3IR48</accession>
<organism evidence="3 4">
    <name type="scientific">Imshaugia aleurites</name>
    <dbReference type="NCBI Taxonomy" id="172621"/>
    <lineage>
        <taxon>Eukaryota</taxon>
        <taxon>Fungi</taxon>
        <taxon>Dikarya</taxon>
        <taxon>Ascomycota</taxon>
        <taxon>Pezizomycotina</taxon>
        <taxon>Lecanoromycetes</taxon>
        <taxon>OSLEUM clade</taxon>
        <taxon>Lecanoromycetidae</taxon>
        <taxon>Lecanorales</taxon>
        <taxon>Lecanorineae</taxon>
        <taxon>Parmeliaceae</taxon>
        <taxon>Imshaugia</taxon>
    </lineage>
</organism>
<sequence>MDHETIVLVTGANTGLGFEMIRALCSSEKSYELLVGGRSLIKAEQAVDAVMKEFPSTASRVWPVQIDVEDDESIQRVFDEVQTRFGRLDALVNNAGAQFDPQFLAGSLTMRQAWNASWNVNTVGTQVMTATFVPLLLKSNDPRLLFITSGTSTLKGTENPELPINKVPLAGWPKKSLTALSYIPAYRSSKCGMNMMMREWYRMLKEDGVKVWCISPGFLATGLGGSQEANKSLGAGDPATAGYFVRAVLEGQRDDDVGRVLVRDGVQPW</sequence>
<gene>
    <name evidence="3" type="ORF">IMSHALPRED_011067</name>
</gene>
<dbReference type="PANTHER" id="PTHR43008">
    <property type="entry name" value="BENZIL REDUCTASE"/>
    <property type="match status" value="1"/>
</dbReference>
<dbReference type="EMBL" id="CAJPDT010000098">
    <property type="protein sequence ID" value="CAF9937237.1"/>
    <property type="molecule type" value="Genomic_DNA"/>
</dbReference>
<evidence type="ECO:0000313" key="3">
    <source>
        <dbReference type="EMBL" id="CAF9937237.1"/>
    </source>
</evidence>
<evidence type="ECO:0000256" key="2">
    <source>
        <dbReference type="ARBA" id="ARBA00023002"/>
    </source>
</evidence>